<feature type="domain" description="Beta-lactamase-related" evidence="3">
    <location>
        <begin position="26"/>
        <end position="338"/>
    </location>
</feature>
<proteinExistence type="predicted"/>
<dbReference type="InterPro" id="IPR050491">
    <property type="entry name" value="AmpC-like"/>
</dbReference>
<dbReference type="PANTHER" id="PTHR46825:SF11">
    <property type="entry name" value="PENICILLIN-BINDING PROTEIN 4"/>
    <property type="match status" value="1"/>
</dbReference>
<dbReference type="Proteomes" id="UP001206788">
    <property type="component" value="Unassembled WGS sequence"/>
</dbReference>
<dbReference type="Pfam" id="PF00144">
    <property type="entry name" value="Beta-lactamase"/>
    <property type="match status" value="1"/>
</dbReference>
<protein>
    <submittedName>
        <fullName evidence="4">Beta-lactamase family protein</fullName>
    </submittedName>
</protein>
<dbReference type="EMBL" id="JANWGH010000001">
    <property type="protein sequence ID" value="MCS5490365.1"/>
    <property type="molecule type" value="Genomic_DNA"/>
</dbReference>
<evidence type="ECO:0000259" key="3">
    <source>
        <dbReference type="Pfam" id="PF00144"/>
    </source>
</evidence>
<gene>
    <name evidence="4" type="ORF">NY014_07990</name>
</gene>
<dbReference type="PANTHER" id="PTHR46825">
    <property type="entry name" value="D-ALANYL-D-ALANINE-CARBOXYPEPTIDASE/ENDOPEPTIDASE AMPH"/>
    <property type="match status" value="1"/>
</dbReference>
<sequence>MAKTLPFFFLFLFGIQAISQVNPESIDAIVKQAVENDSFEGTVLIAENGEIVYHQAFGFKDENKKVPTSINARFGIASITKLFTAIIILQLVEEGKIQLSDSLNELLPAFKIPEGDRITVHHLLLHISGLPNENDAIYLAPTAPKEFVQKTLENESHTFGEFNYANIDYVLLGLIIEKIDQKTWENSVQKRILENLEMNETGFLDKGNYPDDFAYSFSFNKEGVRQADPLFFIENFYAAGCMYSTAEDLLKLDQGLYSSEILSNESKELMYKSYPEYNYSGYSVWTYNYPFSDSQPRLMERRGGILGANSVLIRMLDTNKTIIILSNNNKFNPDSFGNTNSLKEALIIEVDKAGT</sequence>
<evidence type="ECO:0000256" key="2">
    <source>
        <dbReference type="ARBA" id="ARBA00023136"/>
    </source>
</evidence>
<reference evidence="4 5" key="1">
    <citation type="submission" date="2022-08" db="EMBL/GenBank/DDBJ databases">
        <title>Algoriphagus sp. CAU 1643 isolated from mud.</title>
        <authorList>
            <person name="Kim W."/>
        </authorList>
    </citation>
    <scope>NUCLEOTIDE SEQUENCE [LARGE SCALE GENOMIC DNA]</scope>
    <source>
        <strain evidence="4 5">CAU 1643</strain>
    </source>
</reference>
<comment type="caution">
    <text evidence="4">The sequence shown here is derived from an EMBL/GenBank/DDBJ whole genome shotgun (WGS) entry which is preliminary data.</text>
</comment>
<evidence type="ECO:0000256" key="1">
    <source>
        <dbReference type="ARBA" id="ARBA00004370"/>
    </source>
</evidence>
<evidence type="ECO:0000313" key="4">
    <source>
        <dbReference type="EMBL" id="MCS5490365.1"/>
    </source>
</evidence>
<dbReference type="InterPro" id="IPR012338">
    <property type="entry name" value="Beta-lactam/transpept-like"/>
</dbReference>
<name>A0ABT2G528_9BACT</name>
<dbReference type="SUPFAM" id="SSF56601">
    <property type="entry name" value="beta-lactamase/transpeptidase-like"/>
    <property type="match status" value="1"/>
</dbReference>
<keyword evidence="2" id="KW-0472">Membrane</keyword>
<organism evidence="4 5">
    <name type="scientific">Algoriphagus limi</name>
    <dbReference type="NCBI Taxonomy" id="2975273"/>
    <lineage>
        <taxon>Bacteria</taxon>
        <taxon>Pseudomonadati</taxon>
        <taxon>Bacteroidota</taxon>
        <taxon>Cytophagia</taxon>
        <taxon>Cytophagales</taxon>
        <taxon>Cyclobacteriaceae</taxon>
        <taxon>Algoriphagus</taxon>
    </lineage>
</organism>
<keyword evidence="5" id="KW-1185">Reference proteome</keyword>
<evidence type="ECO:0000313" key="5">
    <source>
        <dbReference type="Proteomes" id="UP001206788"/>
    </source>
</evidence>
<accession>A0ABT2G528</accession>
<dbReference type="InterPro" id="IPR001466">
    <property type="entry name" value="Beta-lactam-related"/>
</dbReference>
<comment type="subcellular location">
    <subcellularLocation>
        <location evidence="1">Membrane</location>
    </subcellularLocation>
</comment>
<dbReference type="RefSeq" id="WP_259414036.1">
    <property type="nucleotide sequence ID" value="NZ_JANWGH010000001.1"/>
</dbReference>
<dbReference type="Gene3D" id="3.40.710.10">
    <property type="entry name" value="DD-peptidase/beta-lactamase superfamily"/>
    <property type="match status" value="1"/>
</dbReference>